<organism evidence="2 3">
    <name type="scientific">Desulfonema ishimotonii</name>
    <dbReference type="NCBI Taxonomy" id="45657"/>
    <lineage>
        <taxon>Bacteria</taxon>
        <taxon>Pseudomonadati</taxon>
        <taxon>Thermodesulfobacteriota</taxon>
        <taxon>Desulfobacteria</taxon>
        <taxon>Desulfobacterales</taxon>
        <taxon>Desulfococcaceae</taxon>
        <taxon>Desulfonema</taxon>
    </lineage>
</organism>
<keyword evidence="1" id="KW-1133">Transmembrane helix</keyword>
<comment type="caution">
    <text evidence="2">The sequence shown here is derived from an EMBL/GenBank/DDBJ whole genome shotgun (WGS) entry which is preliminary data.</text>
</comment>
<name>A0A401FZ21_9BACT</name>
<dbReference type="EMBL" id="BEXT01000001">
    <property type="protein sequence ID" value="GBC62214.1"/>
    <property type="molecule type" value="Genomic_DNA"/>
</dbReference>
<keyword evidence="3" id="KW-1185">Reference proteome</keyword>
<dbReference type="Proteomes" id="UP000288096">
    <property type="component" value="Unassembled WGS sequence"/>
</dbReference>
<evidence type="ECO:0000313" key="3">
    <source>
        <dbReference type="Proteomes" id="UP000288096"/>
    </source>
</evidence>
<feature type="transmembrane region" description="Helical" evidence="1">
    <location>
        <begin position="12"/>
        <end position="32"/>
    </location>
</feature>
<evidence type="ECO:0000256" key="1">
    <source>
        <dbReference type="SAM" id="Phobius"/>
    </source>
</evidence>
<keyword evidence="1" id="KW-0812">Transmembrane</keyword>
<proteinExistence type="predicted"/>
<keyword evidence="1" id="KW-0472">Membrane</keyword>
<evidence type="ECO:0000313" key="2">
    <source>
        <dbReference type="EMBL" id="GBC62214.1"/>
    </source>
</evidence>
<sequence length="343" mass="39879">MLRKILVTDGRTFLFSFFLALVLLVGISEFVLNMTKFPPLFNTSDSAWFQNLKSVRNFPETTDIVFYGSSRTQLAISPKALIEKMKEKGRNARCWNLGLAASEDTGLIAHIRENIQADVVVVEQFGTQFSTPVRTDDISRYQRIRAKTRRYHLEQNIRRILAANFMIFRDKAALSLFWNRYYKLFSHDDGWLETVYNRAPEVLEKQKHHYETLRPVVRIPETEARQNQIIYDGYLREIIRRGARLVIIRMPVAGKRAVEWDQVLSDSWHSDFIVRDPAILYIDANRHPKLRRYIPVEDSHLDAADAVEFSKDVGEIINTFLMSERSGNHLSGSVSVKKRVEEL</sequence>
<dbReference type="AlphaFoldDB" id="A0A401FZ21"/>
<gene>
    <name evidence="2" type="ORF">DENIS_3183</name>
</gene>
<accession>A0A401FZ21</accession>
<reference evidence="3" key="1">
    <citation type="submission" date="2017-11" db="EMBL/GenBank/DDBJ databases">
        <authorList>
            <person name="Watanabe M."/>
            <person name="Kojima H."/>
        </authorList>
    </citation>
    <scope>NUCLEOTIDE SEQUENCE [LARGE SCALE GENOMIC DNA]</scope>
    <source>
        <strain evidence="3">Tokyo 01</strain>
    </source>
</reference>
<protein>
    <submittedName>
        <fullName evidence="2">Uncharacterized protein</fullName>
    </submittedName>
</protein>
<reference evidence="3" key="2">
    <citation type="submission" date="2019-01" db="EMBL/GenBank/DDBJ databases">
        <title>Genome sequence of Desulfonema ishimotonii strain Tokyo 01.</title>
        <authorList>
            <person name="Fukui M."/>
        </authorList>
    </citation>
    <scope>NUCLEOTIDE SEQUENCE [LARGE SCALE GENOMIC DNA]</scope>
    <source>
        <strain evidence="3">Tokyo 01</strain>
    </source>
</reference>